<accession>A0A1H2WA23</accession>
<dbReference type="STRING" id="356660.SAMN05444336_102311"/>
<dbReference type="Pfam" id="PF07687">
    <property type="entry name" value="M20_dimer"/>
    <property type="match status" value="1"/>
</dbReference>
<keyword evidence="2" id="KW-0479">Metal-binding</keyword>
<comment type="cofactor">
    <cofactor evidence="2">
        <name>Mn(2+)</name>
        <dbReference type="ChEBI" id="CHEBI:29035"/>
    </cofactor>
    <text evidence="2">The Mn(2+) ion enhances activity.</text>
</comment>
<dbReference type="SUPFAM" id="SSF55031">
    <property type="entry name" value="Bacterial exopeptidase dimerisation domain"/>
    <property type="match status" value="1"/>
</dbReference>
<organism evidence="4 5">
    <name type="scientific">Albimonas donghaensis</name>
    <dbReference type="NCBI Taxonomy" id="356660"/>
    <lineage>
        <taxon>Bacteria</taxon>
        <taxon>Pseudomonadati</taxon>
        <taxon>Pseudomonadota</taxon>
        <taxon>Alphaproteobacteria</taxon>
        <taxon>Rhodobacterales</taxon>
        <taxon>Paracoccaceae</taxon>
        <taxon>Albimonas</taxon>
    </lineage>
</organism>
<dbReference type="CDD" id="cd05666">
    <property type="entry name" value="M20_Acy1-like"/>
    <property type="match status" value="1"/>
</dbReference>
<feature type="domain" description="Peptidase M20 dimerisation" evidence="3">
    <location>
        <begin position="194"/>
        <end position="284"/>
    </location>
</feature>
<evidence type="ECO:0000259" key="3">
    <source>
        <dbReference type="Pfam" id="PF07687"/>
    </source>
</evidence>
<keyword evidence="1 4" id="KW-0378">Hydrolase</keyword>
<dbReference type="Proteomes" id="UP000199118">
    <property type="component" value="Unassembled WGS sequence"/>
</dbReference>
<evidence type="ECO:0000313" key="4">
    <source>
        <dbReference type="EMBL" id="SDW77365.1"/>
    </source>
</evidence>
<dbReference type="GO" id="GO:0046872">
    <property type="term" value="F:metal ion binding"/>
    <property type="evidence" value="ECO:0007669"/>
    <property type="project" value="UniProtKB-KW"/>
</dbReference>
<reference evidence="4 5" key="1">
    <citation type="submission" date="2016-10" db="EMBL/GenBank/DDBJ databases">
        <authorList>
            <person name="de Groot N.N."/>
        </authorList>
    </citation>
    <scope>NUCLEOTIDE SEQUENCE [LARGE SCALE GENOMIC DNA]</scope>
    <source>
        <strain evidence="4 5">DSM 17890</strain>
    </source>
</reference>
<dbReference type="AlphaFoldDB" id="A0A1H2WA23"/>
<dbReference type="GO" id="GO:0019877">
    <property type="term" value="P:diaminopimelate biosynthetic process"/>
    <property type="evidence" value="ECO:0007669"/>
    <property type="project" value="UniProtKB-ARBA"/>
</dbReference>
<dbReference type="FunFam" id="3.30.70.360:FF:000001">
    <property type="entry name" value="N-acetyldiaminopimelate deacetylase"/>
    <property type="match status" value="1"/>
</dbReference>
<dbReference type="RefSeq" id="WP_092680579.1">
    <property type="nucleotide sequence ID" value="NZ_FNMZ01000002.1"/>
</dbReference>
<keyword evidence="2" id="KW-0464">Manganese</keyword>
<gene>
    <name evidence="4" type="ORF">SAMN05444336_102311</name>
</gene>
<name>A0A1H2WA23_9RHOB</name>
<dbReference type="GO" id="GO:0050118">
    <property type="term" value="F:N-acetyldiaminopimelate deacetylase activity"/>
    <property type="evidence" value="ECO:0007669"/>
    <property type="project" value="UniProtKB-ARBA"/>
</dbReference>
<feature type="binding site" evidence="2">
    <location>
        <position position="144"/>
    </location>
    <ligand>
        <name>Mn(2+)</name>
        <dbReference type="ChEBI" id="CHEBI:29035"/>
        <label>2</label>
    </ligand>
</feature>
<sequence>MNKPIPNSIMALEAELTEWRRDLHMHPELNYEEVRTAGVVAEKLKGFGFDAVETGVGRTGVVGILHGADGPAEGAGRRILVRADMDALPIMEATGKAWASTAPGKMHACGHDGHTTMLLGAAKHLAETRNFSGTVVFVFQPAEEGGGGAKAMIDDGLLERWPVRAAFGMHNSPGDPVGTFGTAPGAALAYADRFVITLRGKGGHAAMPHLADDVIVAGSQLVTAFQSIISRRRDPMNPAVISITRFHAGSAYNVLPPSAELWGTVRVLDDTLAAQLIGEMERQCRLIGEAMGVEVDAQLGLDAYPVCWNDPGATDFAVQVMTELVGAENVTPNATPVLGGEDFAFFGQVVPANFVFIGNGDSAPLHHPEYDFDDRAAPLGVAYWSLLVEQALPRG</sequence>
<evidence type="ECO:0000256" key="2">
    <source>
        <dbReference type="PIRSR" id="PIRSR005962-1"/>
    </source>
</evidence>
<evidence type="ECO:0000256" key="1">
    <source>
        <dbReference type="ARBA" id="ARBA00022801"/>
    </source>
</evidence>
<dbReference type="InterPro" id="IPR011650">
    <property type="entry name" value="Peptidase_M20_dimer"/>
</dbReference>
<feature type="binding site" evidence="2">
    <location>
        <position position="170"/>
    </location>
    <ligand>
        <name>Mn(2+)</name>
        <dbReference type="ChEBI" id="CHEBI:29035"/>
        <label>2</label>
    </ligand>
</feature>
<dbReference type="Gene3D" id="3.40.630.10">
    <property type="entry name" value="Zn peptidases"/>
    <property type="match status" value="1"/>
</dbReference>
<dbReference type="Pfam" id="PF01546">
    <property type="entry name" value="Peptidase_M20"/>
    <property type="match status" value="1"/>
</dbReference>
<dbReference type="PANTHER" id="PTHR11014">
    <property type="entry name" value="PEPTIDASE M20 FAMILY MEMBER"/>
    <property type="match status" value="1"/>
</dbReference>
<feature type="binding site" evidence="2">
    <location>
        <position position="111"/>
    </location>
    <ligand>
        <name>Mn(2+)</name>
        <dbReference type="ChEBI" id="CHEBI:29035"/>
        <label>2</label>
    </ligand>
</feature>
<dbReference type="PANTHER" id="PTHR11014:SF63">
    <property type="entry name" value="METALLOPEPTIDASE, PUTATIVE (AFU_ORTHOLOGUE AFUA_6G09600)-RELATED"/>
    <property type="match status" value="1"/>
</dbReference>
<dbReference type="EMBL" id="FNMZ01000002">
    <property type="protein sequence ID" value="SDW77365.1"/>
    <property type="molecule type" value="Genomic_DNA"/>
</dbReference>
<dbReference type="InterPro" id="IPR002933">
    <property type="entry name" value="Peptidase_M20"/>
</dbReference>
<keyword evidence="5" id="KW-1185">Reference proteome</keyword>
<dbReference type="SUPFAM" id="SSF53187">
    <property type="entry name" value="Zn-dependent exopeptidases"/>
    <property type="match status" value="1"/>
</dbReference>
<proteinExistence type="predicted"/>
<dbReference type="InterPro" id="IPR036264">
    <property type="entry name" value="Bact_exopeptidase_dim_dom"/>
</dbReference>
<dbReference type="OrthoDB" id="9777385at2"/>
<dbReference type="Gene3D" id="3.30.70.360">
    <property type="match status" value="1"/>
</dbReference>
<dbReference type="NCBIfam" id="TIGR01891">
    <property type="entry name" value="amidohydrolases"/>
    <property type="match status" value="1"/>
</dbReference>
<feature type="binding site" evidence="2">
    <location>
        <position position="366"/>
    </location>
    <ligand>
        <name>Mn(2+)</name>
        <dbReference type="ChEBI" id="CHEBI:29035"/>
        <label>2</label>
    </ligand>
</feature>
<protein>
    <submittedName>
        <fullName evidence="4">Hippurate hydrolase</fullName>
    </submittedName>
</protein>
<dbReference type="PIRSF" id="PIRSF005962">
    <property type="entry name" value="Pept_M20D_amidohydro"/>
    <property type="match status" value="1"/>
</dbReference>
<feature type="binding site" evidence="2">
    <location>
        <position position="109"/>
    </location>
    <ligand>
        <name>Mn(2+)</name>
        <dbReference type="ChEBI" id="CHEBI:29035"/>
        <label>2</label>
    </ligand>
</feature>
<dbReference type="InterPro" id="IPR017439">
    <property type="entry name" value="Amidohydrolase"/>
</dbReference>
<evidence type="ECO:0000313" key="5">
    <source>
        <dbReference type="Proteomes" id="UP000199118"/>
    </source>
</evidence>